<dbReference type="Proteomes" id="UP000298468">
    <property type="component" value="Unassembled WGS sequence"/>
</dbReference>
<gene>
    <name evidence="1" type="ORF">E3T61_12355</name>
</gene>
<name>A0A4R9BQT2_9MICO</name>
<sequence>MTTDAMWDLCMGLPTEAGRTDCLADRIVDTRVTAAELRCYTAAGVAAVETGPGALISTRDSRTIAGAAGVPAVFTCIKSFV</sequence>
<proteinExistence type="predicted"/>
<dbReference type="RefSeq" id="WP_134641156.1">
    <property type="nucleotide sequence ID" value="NZ_SOHM01000029.1"/>
</dbReference>
<dbReference type="EMBL" id="SOHM01000029">
    <property type="protein sequence ID" value="TFD88611.1"/>
    <property type="molecule type" value="Genomic_DNA"/>
</dbReference>
<accession>A0A4R9BQT2</accession>
<protein>
    <submittedName>
        <fullName evidence="1">Uncharacterized protein</fullName>
    </submittedName>
</protein>
<organism evidence="1 2">
    <name type="scientific">Cryobacterium lactosi</name>
    <dbReference type="NCBI Taxonomy" id="1259202"/>
    <lineage>
        <taxon>Bacteria</taxon>
        <taxon>Bacillati</taxon>
        <taxon>Actinomycetota</taxon>
        <taxon>Actinomycetes</taxon>
        <taxon>Micrococcales</taxon>
        <taxon>Microbacteriaceae</taxon>
        <taxon>Cryobacterium</taxon>
    </lineage>
</organism>
<reference evidence="1 2" key="1">
    <citation type="submission" date="2019-03" db="EMBL/GenBank/DDBJ databases">
        <title>Genomics of glacier-inhabiting Cryobacterium strains.</title>
        <authorList>
            <person name="Liu Q."/>
            <person name="Xin Y.-H."/>
        </authorList>
    </citation>
    <scope>NUCLEOTIDE SEQUENCE [LARGE SCALE GENOMIC DNA]</scope>
    <source>
        <strain evidence="1 2">Sr59</strain>
    </source>
</reference>
<keyword evidence="2" id="KW-1185">Reference proteome</keyword>
<evidence type="ECO:0000313" key="2">
    <source>
        <dbReference type="Proteomes" id="UP000298468"/>
    </source>
</evidence>
<comment type="caution">
    <text evidence="1">The sequence shown here is derived from an EMBL/GenBank/DDBJ whole genome shotgun (WGS) entry which is preliminary data.</text>
</comment>
<evidence type="ECO:0000313" key="1">
    <source>
        <dbReference type="EMBL" id="TFD88611.1"/>
    </source>
</evidence>
<dbReference type="AlphaFoldDB" id="A0A4R9BQT2"/>